<reference evidence="3" key="1">
    <citation type="submission" date="2025-08" db="UniProtKB">
        <authorList>
            <consortium name="Ensembl"/>
        </authorList>
    </citation>
    <scope>IDENTIFICATION</scope>
</reference>
<evidence type="ECO:0000313" key="3">
    <source>
        <dbReference type="Ensembl" id="ENSEBUP00000018115.1"/>
    </source>
</evidence>
<dbReference type="PANTHER" id="PTHR13008:SF7">
    <property type="entry name" value="MAP KINASE-ACTIVATING DEATH DOMAIN PROTEIN"/>
    <property type="match status" value="1"/>
</dbReference>
<sequence length="281" mass="30813">PRVALIRFLNSPNVLGGFTEHTRTLRLYPRPVVAFQAAAFLASRPQAGPFTRALAHTQAVEYYAEWILTPNNFSFQRVHEGVFDPAIIGDKPKWYAHRLQSVHYSVCAPRWPLAFALHAPPAQPASPAQSSCNSDDEDGDSSSSYSSLGDFVNEMMLCDIRGEVEDSPSAEISDSVGLSPTQGFQPFQHYPGDDGAVEVQKNEEFTVSQVSTSLKSLNCSLYLLCIVKVVCYLQNRRFPSILVGESVISSTAESVLMLFSPCLSVCLSVNRISQKVVDGFG</sequence>
<evidence type="ECO:0000313" key="4">
    <source>
        <dbReference type="Proteomes" id="UP000694388"/>
    </source>
</evidence>
<dbReference type="GO" id="GO:0005829">
    <property type="term" value="C:cytosol"/>
    <property type="evidence" value="ECO:0007669"/>
    <property type="project" value="TreeGrafter"/>
</dbReference>
<dbReference type="GeneTree" id="ENSGT00940000156718"/>
<dbReference type="AlphaFoldDB" id="A0A8C4QNK1"/>
<dbReference type="Proteomes" id="UP000694388">
    <property type="component" value="Unplaced"/>
</dbReference>
<evidence type="ECO:0000259" key="2">
    <source>
        <dbReference type="SMART" id="SM00801"/>
    </source>
</evidence>
<accession>A0A8C4QNK1</accession>
<proteinExistence type="predicted"/>
<organism evidence="3 4">
    <name type="scientific">Eptatretus burgeri</name>
    <name type="common">Inshore hagfish</name>
    <dbReference type="NCBI Taxonomy" id="7764"/>
    <lineage>
        <taxon>Eukaryota</taxon>
        <taxon>Metazoa</taxon>
        <taxon>Chordata</taxon>
        <taxon>Craniata</taxon>
        <taxon>Vertebrata</taxon>
        <taxon>Cyclostomata</taxon>
        <taxon>Myxini</taxon>
        <taxon>Myxiniformes</taxon>
        <taxon>Myxinidae</taxon>
        <taxon>Eptatretinae</taxon>
        <taxon>Eptatretus</taxon>
    </lineage>
</organism>
<dbReference type="InterPro" id="IPR005112">
    <property type="entry name" value="dDENN_dom"/>
</dbReference>
<keyword evidence="4" id="KW-1185">Reference proteome</keyword>
<name>A0A8C4QNK1_EPTBU</name>
<evidence type="ECO:0000256" key="1">
    <source>
        <dbReference type="SAM" id="MobiDB-lite"/>
    </source>
</evidence>
<dbReference type="Ensembl" id="ENSEBUT00000018690.1">
    <property type="protein sequence ID" value="ENSEBUP00000018115.1"/>
    <property type="gene ID" value="ENSEBUG00000011312.1"/>
</dbReference>
<protein>
    <recommendedName>
        <fullName evidence="2">dDENN domain-containing protein</fullName>
    </recommendedName>
</protein>
<dbReference type="GO" id="GO:0042981">
    <property type="term" value="P:regulation of apoptotic process"/>
    <property type="evidence" value="ECO:0007669"/>
    <property type="project" value="TreeGrafter"/>
</dbReference>
<dbReference type="PANTHER" id="PTHR13008">
    <property type="entry name" value="MAP-KINASE ACTIVATING DEATH DOMAIN PROTEIN MADD /DENN/AEX-3 C.ELEGANS"/>
    <property type="match status" value="1"/>
</dbReference>
<dbReference type="GO" id="GO:0032483">
    <property type="term" value="P:regulation of Rab protein signal transduction"/>
    <property type="evidence" value="ECO:0007669"/>
    <property type="project" value="TreeGrafter"/>
</dbReference>
<dbReference type="GO" id="GO:0005085">
    <property type="term" value="F:guanyl-nucleotide exchange factor activity"/>
    <property type="evidence" value="ECO:0007669"/>
    <property type="project" value="TreeGrafter"/>
</dbReference>
<dbReference type="SMART" id="SM00801">
    <property type="entry name" value="dDENN"/>
    <property type="match status" value="1"/>
</dbReference>
<dbReference type="InterPro" id="IPR039980">
    <property type="entry name" value="MADD"/>
</dbReference>
<feature type="domain" description="dDENN" evidence="2">
    <location>
        <begin position="2"/>
        <end position="67"/>
    </location>
</feature>
<feature type="region of interest" description="Disordered" evidence="1">
    <location>
        <begin position="125"/>
        <end position="145"/>
    </location>
</feature>
<reference evidence="3" key="2">
    <citation type="submission" date="2025-09" db="UniProtKB">
        <authorList>
            <consortium name="Ensembl"/>
        </authorList>
    </citation>
    <scope>IDENTIFICATION</scope>
</reference>